<feature type="transmembrane region" description="Helical" evidence="1">
    <location>
        <begin position="201"/>
        <end position="223"/>
    </location>
</feature>
<dbReference type="Proteomes" id="UP000748332">
    <property type="component" value="Unassembled WGS sequence"/>
</dbReference>
<dbReference type="AlphaFoldDB" id="A0A955HYW3"/>
<dbReference type="PANTHER" id="PTHR32251">
    <property type="entry name" value="3-OXO-5-ALPHA-STEROID 4-DEHYDROGENASE"/>
    <property type="match status" value="1"/>
</dbReference>
<reference evidence="2" key="1">
    <citation type="submission" date="2020-04" db="EMBL/GenBank/DDBJ databases">
        <authorList>
            <person name="Zhang T."/>
        </authorList>
    </citation>
    <scope>NUCLEOTIDE SEQUENCE</scope>
    <source>
        <strain evidence="2">HKST-UBA16</strain>
    </source>
</reference>
<dbReference type="PANTHER" id="PTHR32251:SF17">
    <property type="entry name" value="STEROID 5-ALPHA REDUCTASE C-TERMINAL DOMAIN-CONTAINING PROTEIN"/>
    <property type="match status" value="1"/>
</dbReference>
<feature type="transmembrane region" description="Helical" evidence="1">
    <location>
        <begin position="57"/>
        <end position="75"/>
    </location>
</feature>
<organism evidence="2 3">
    <name type="scientific">Candidatus Dojkabacteria bacterium</name>
    <dbReference type="NCBI Taxonomy" id="2099670"/>
    <lineage>
        <taxon>Bacteria</taxon>
        <taxon>Candidatus Dojkabacteria</taxon>
    </lineage>
</organism>
<feature type="transmembrane region" description="Helical" evidence="1">
    <location>
        <begin position="124"/>
        <end position="142"/>
    </location>
</feature>
<proteinExistence type="predicted"/>
<sequence length="255" mass="29244">MDLLIALIISLGINILMFIPAYIWKTDKLTDISYTVTFVLLAFISLVISGVTLPSVILLGAIFLWASRLGGYLLIRIRKIGKDSRFDAMRESFWRFGRFWILQGFTVWVVLIPSILFINKAPESLVTLSYVGLIVWAIGLGIETIADFQKYRFINNPENKGKWIASGLWKYSRHPNYFGEILLWFGLYIFVFNAFSLGEALVGLVGPLYIALLIIFVSGIPLLEKGATKRWGDNPEYKRYRQRTSMLIPWFNKNI</sequence>
<gene>
    <name evidence="2" type="ORF">KC622_02075</name>
</gene>
<evidence type="ECO:0000256" key="1">
    <source>
        <dbReference type="SAM" id="Phobius"/>
    </source>
</evidence>
<feature type="transmembrane region" description="Helical" evidence="1">
    <location>
        <begin position="6"/>
        <end position="24"/>
    </location>
</feature>
<dbReference type="Pfam" id="PF06966">
    <property type="entry name" value="DUF1295"/>
    <property type="match status" value="1"/>
</dbReference>
<keyword evidence="1" id="KW-0812">Transmembrane</keyword>
<dbReference type="Gene3D" id="1.20.120.1630">
    <property type="match status" value="1"/>
</dbReference>
<keyword evidence="1" id="KW-0472">Membrane</keyword>
<name>A0A955HYW3_9BACT</name>
<dbReference type="InterPro" id="IPR010721">
    <property type="entry name" value="UstE-like"/>
</dbReference>
<dbReference type="GO" id="GO:0016020">
    <property type="term" value="C:membrane"/>
    <property type="evidence" value="ECO:0007669"/>
    <property type="project" value="TreeGrafter"/>
</dbReference>
<protein>
    <submittedName>
        <fullName evidence="2">DUF1295 domain-containing protein</fullName>
    </submittedName>
</protein>
<feature type="transmembrane region" description="Helical" evidence="1">
    <location>
        <begin position="31"/>
        <end position="51"/>
    </location>
</feature>
<evidence type="ECO:0000313" key="2">
    <source>
        <dbReference type="EMBL" id="MCA9375097.1"/>
    </source>
</evidence>
<comment type="caution">
    <text evidence="2">The sequence shown here is derived from an EMBL/GenBank/DDBJ whole genome shotgun (WGS) entry which is preliminary data.</text>
</comment>
<feature type="transmembrane region" description="Helical" evidence="1">
    <location>
        <begin position="96"/>
        <end position="118"/>
    </location>
</feature>
<reference evidence="2" key="2">
    <citation type="journal article" date="2021" name="Microbiome">
        <title>Successional dynamics and alternative stable states in a saline activated sludge microbial community over 9 years.</title>
        <authorList>
            <person name="Wang Y."/>
            <person name="Ye J."/>
            <person name="Ju F."/>
            <person name="Liu L."/>
            <person name="Boyd J.A."/>
            <person name="Deng Y."/>
            <person name="Parks D.H."/>
            <person name="Jiang X."/>
            <person name="Yin X."/>
            <person name="Woodcroft B.J."/>
            <person name="Tyson G.W."/>
            <person name="Hugenholtz P."/>
            <person name="Polz M.F."/>
            <person name="Zhang T."/>
        </authorList>
    </citation>
    <scope>NUCLEOTIDE SEQUENCE</scope>
    <source>
        <strain evidence="2">HKST-UBA16</strain>
    </source>
</reference>
<evidence type="ECO:0000313" key="3">
    <source>
        <dbReference type="Proteomes" id="UP000748332"/>
    </source>
</evidence>
<dbReference type="PROSITE" id="PS50244">
    <property type="entry name" value="S5A_REDUCTASE"/>
    <property type="match status" value="1"/>
</dbReference>
<keyword evidence="1" id="KW-1133">Transmembrane helix</keyword>
<feature type="transmembrane region" description="Helical" evidence="1">
    <location>
        <begin position="177"/>
        <end position="195"/>
    </location>
</feature>
<accession>A0A955HYW3</accession>
<dbReference type="EMBL" id="JAGQLM010000084">
    <property type="protein sequence ID" value="MCA9375097.1"/>
    <property type="molecule type" value="Genomic_DNA"/>
</dbReference>